<dbReference type="Proteomes" id="UP000285301">
    <property type="component" value="Unassembled WGS sequence"/>
</dbReference>
<evidence type="ECO:0000256" key="2">
    <source>
        <dbReference type="ARBA" id="ARBA00022690"/>
    </source>
</evidence>
<reference evidence="7 8" key="1">
    <citation type="journal article" date="2018" name="Gigascience">
        <title>Genomes of trombidid mites reveal novel predicted allergens and laterally-transferred genes associated with secondary metabolism.</title>
        <authorList>
            <person name="Dong X."/>
            <person name="Chaisiri K."/>
            <person name="Xia D."/>
            <person name="Armstrong S.D."/>
            <person name="Fang Y."/>
            <person name="Donnelly M.J."/>
            <person name="Kadowaki T."/>
            <person name="McGarry J.W."/>
            <person name="Darby A.C."/>
            <person name="Makepeace B.L."/>
        </authorList>
    </citation>
    <scope>NUCLEOTIDE SEQUENCE [LARGE SCALE GENOMIC DNA]</scope>
    <source>
        <strain evidence="7">UoL-WK</strain>
    </source>
</reference>
<feature type="domain" description="Serpin" evidence="6">
    <location>
        <begin position="4"/>
        <end position="361"/>
    </location>
</feature>
<dbReference type="InterPro" id="IPR000215">
    <property type="entry name" value="Serpin_fam"/>
</dbReference>
<organism evidence="7 8">
    <name type="scientific">Dinothrombium tinctorium</name>
    <dbReference type="NCBI Taxonomy" id="1965070"/>
    <lineage>
        <taxon>Eukaryota</taxon>
        <taxon>Metazoa</taxon>
        <taxon>Ecdysozoa</taxon>
        <taxon>Arthropoda</taxon>
        <taxon>Chelicerata</taxon>
        <taxon>Arachnida</taxon>
        <taxon>Acari</taxon>
        <taxon>Acariformes</taxon>
        <taxon>Trombidiformes</taxon>
        <taxon>Prostigmata</taxon>
        <taxon>Anystina</taxon>
        <taxon>Parasitengona</taxon>
        <taxon>Trombidioidea</taxon>
        <taxon>Trombidiidae</taxon>
        <taxon>Dinothrombium</taxon>
    </lineage>
</organism>
<dbReference type="GO" id="GO:0005615">
    <property type="term" value="C:extracellular space"/>
    <property type="evidence" value="ECO:0007669"/>
    <property type="project" value="InterPro"/>
</dbReference>
<dbReference type="PANTHER" id="PTHR11461:SF211">
    <property type="entry name" value="GH10112P-RELATED"/>
    <property type="match status" value="1"/>
</dbReference>
<name>A0A3S3QH14_9ACAR</name>
<dbReference type="OrthoDB" id="6515587at2759"/>
<feature type="non-terminal residue" evidence="7">
    <location>
        <position position="361"/>
    </location>
</feature>
<dbReference type="AlphaFoldDB" id="A0A3S3QH14"/>
<evidence type="ECO:0000256" key="4">
    <source>
        <dbReference type="ARBA" id="ARBA00023180"/>
    </source>
</evidence>
<sequence length="361" mass="41563">RFSLSFVRAVFTSPDAQNVLFSPVSIVSAFSSLMLGARKETESELFKGFKFNDTFANPTEVHESFGKFHDYLSSLSNVNYSLHTANSILLQKDLKISDNFKQAVIKYYHSLIEQVDFEKDGRKIMSEVNEWVAKQTRNTIKEILEQELDANTKMIILNAVYFKGKWKNRFDKKFTIARVFYNNGSKQKKIDFMQIEAKYHLFRNKEYFLVRLDYVGDLSFFLLLPIKRNGLFEVLKNLEMSKLCDNIESMKERKIDLKLPKFKLESSYMLKPILQKLGISDAFSSKADFSGISDERLFVSEAIHKAFIKVDEDGTEASAATAITSRALSLPQQVDVDHPFSFFIMHNPTSIIFFAGIVNEL</sequence>
<gene>
    <name evidence="7" type="ORF">B4U79_05814</name>
</gene>
<protein>
    <recommendedName>
        <fullName evidence="6">Serpin domain-containing protein</fullName>
    </recommendedName>
</protein>
<dbReference type="InterPro" id="IPR023796">
    <property type="entry name" value="Serpin_dom"/>
</dbReference>
<dbReference type="InterPro" id="IPR036186">
    <property type="entry name" value="Serpin_sf"/>
</dbReference>
<dbReference type="PANTHER" id="PTHR11461">
    <property type="entry name" value="SERINE PROTEASE INHIBITOR, SERPIN"/>
    <property type="match status" value="1"/>
</dbReference>
<evidence type="ECO:0000256" key="5">
    <source>
        <dbReference type="RuleBase" id="RU000411"/>
    </source>
</evidence>
<keyword evidence="2" id="KW-0646">Protease inhibitor</keyword>
<accession>A0A3S3QH14</accession>
<keyword evidence="4" id="KW-0325">Glycoprotein</keyword>
<dbReference type="Gene3D" id="2.30.39.10">
    <property type="entry name" value="Alpha-1-antitrypsin, domain 1"/>
    <property type="match status" value="1"/>
</dbReference>
<evidence type="ECO:0000259" key="6">
    <source>
        <dbReference type="SMART" id="SM00093"/>
    </source>
</evidence>
<dbReference type="SMART" id="SM00093">
    <property type="entry name" value="SERPIN"/>
    <property type="match status" value="1"/>
</dbReference>
<keyword evidence="3" id="KW-0722">Serine protease inhibitor</keyword>
<dbReference type="EMBL" id="NCKU01002849">
    <property type="protein sequence ID" value="RWS08671.1"/>
    <property type="molecule type" value="Genomic_DNA"/>
</dbReference>
<dbReference type="Pfam" id="PF00079">
    <property type="entry name" value="Serpin"/>
    <property type="match status" value="1"/>
</dbReference>
<dbReference type="InterPro" id="IPR042185">
    <property type="entry name" value="Serpin_sf_2"/>
</dbReference>
<dbReference type="SUPFAM" id="SSF56574">
    <property type="entry name" value="Serpins"/>
    <property type="match status" value="1"/>
</dbReference>
<keyword evidence="8" id="KW-1185">Reference proteome</keyword>
<comment type="similarity">
    <text evidence="1 5">Belongs to the serpin family.</text>
</comment>
<comment type="caution">
    <text evidence="7">The sequence shown here is derived from an EMBL/GenBank/DDBJ whole genome shotgun (WGS) entry which is preliminary data.</text>
</comment>
<evidence type="ECO:0000256" key="1">
    <source>
        <dbReference type="ARBA" id="ARBA00009500"/>
    </source>
</evidence>
<dbReference type="Gene3D" id="3.30.497.10">
    <property type="entry name" value="Antithrombin, subunit I, domain 2"/>
    <property type="match status" value="1"/>
</dbReference>
<feature type="non-terminal residue" evidence="7">
    <location>
        <position position="1"/>
    </location>
</feature>
<evidence type="ECO:0000256" key="3">
    <source>
        <dbReference type="ARBA" id="ARBA00022900"/>
    </source>
</evidence>
<dbReference type="InterPro" id="IPR042178">
    <property type="entry name" value="Serpin_sf_1"/>
</dbReference>
<dbReference type="GO" id="GO:0004867">
    <property type="term" value="F:serine-type endopeptidase inhibitor activity"/>
    <property type="evidence" value="ECO:0007669"/>
    <property type="project" value="UniProtKB-KW"/>
</dbReference>
<proteinExistence type="inferred from homology"/>
<evidence type="ECO:0000313" key="7">
    <source>
        <dbReference type="EMBL" id="RWS08671.1"/>
    </source>
</evidence>
<evidence type="ECO:0000313" key="8">
    <source>
        <dbReference type="Proteomes" id="UP000285301"/>
    </source>
</evidence>